<dbReference type="EMBL" id="DXEQ01000060">
    <property type="protein sequence ID" value="HIX71800.1"/>
    <property type="molecule type" value="Genomic_DNA"/>
</dbReference>
<reference evidence="1" key="1">
    <citation type="journal article" date="2021" name="PeerJ">
        <title>Extensive microbial diversity within the chicken gut microbiome revealed by metagenomics and culture.</title>
        <authorList>
            <person name="Gilroy R."/>
            <person name="Ravi A."/>
            <person name="Getino M."/>
            <person name="Pursley I."/>
            <person name="Horton D.L."/>
            <person name="Alikhan N.F."/>
            <person name="Baker D."/>
            <person name="Gharbi K."/>
            <person name="Hall N."/>
            <person name="Watson M."/>
            <person name="Adriaenssens E.M."/>
            <person name="Foster-Nyarko E."/>
            <person name="Jarju S."/>
            <person name="Secka A."/>
            <person name="Antonio M."/>
            <person name="Oren A."/>
            <person name="Chaudhuri R.R."/>
            <person name="La Ragione R."/>
            <person name="Hildebrand F."/>
            <person name="Pallen M.J."/>
        </authorList>
    </citation>
    <scope>NUCLEOTIDE SEQUENCE</scope>
    <source>
        <strain evidence="1">ChiSxjej3B15-1167</strain>
    </source>
</reference>
<comment type="caution">
    <text evidence="1">The sequence shown here is derived from an EMBL/GenBank/DDBJ whole genome shotgun (WGS) entry which is preliminary data.</text>
</comment>
<dbReference type="AlphaFoldDB" id="A0A9D2BCW0"/>
<feature type="non-terminal residue" evidence="1">
    <location>
        <position position="286"/>
    </location>
</feature>
<dbReference type="Gene3D" id="3.40.190.10">
    <property type="entry name" value="Periplasmic binding protein-like II"/>
    <property type="match status" value="1"/>
</dbReference>
<dbReference type="Proteomes" id="UP000886805">
    <property type="component" value="Unassembled WGS sequence"/>
</dbReference>
<evidence type="ECO:0000313" key="1">
    <source>
        <dbReference type="EMBL" id="HIX71800.1"/>
    </source>
</evidence>
<dbReference type="InterPro" id="IPR050490">
    <property type="entry name" value="Bact_solute-bd_prot1"/>
</dbReference>
<sequence>MSKETKKKRYLIVVLCVGLLCVGSGLIQFWQNGINKEKERTRQDTGQESDVTQLVVAVPYSGVPEEDMKLMEEKVNAILREKIQMEVKFVWSSHYKNMVNLMLAGGEQLDIMLASGNLFMESYINGYLLPLEQLLETGGQGILAETGEDAVRSCEINGRIYGVPNNRDYAVGTNAYMFRKDILDKYGIQTEEIRTMEDLEQVFAIVKEGEPDMTVLASGGDTMISNLYFSSLMMGGFRLGVHMDYGRDSHLVNVFRTEEYFDALKRIRRWYLRGYLDEDMPGETED</sequence>
<evidence type="ECO:0000313" key="2">
    <source>
        <dbReference type="Proteomes" id="UP000886805"/>
    </source>
</evidence>
<name>A0A9D2BCW0_9FIRM</name>
<organism evidence="1 2">
    <name type="scientific">Candidatus Anaerobutyricum stercoripullorum</name>
    <dbReference type="NCBI Taxonomy" id="2838456"/>
    <lineage>
        <taxon>Bacteria</taxon>
        <taxon>Bacillati</taxon>
        <taxon>Bacillota</taxon>
        <taxon>Clostridia</taxon>
        <taxon>Lachnospirales</taxon>
        <taxon>Lachnospiraceae</taxon>
        <taxon>Anaerobutyricum</taxon>
    </lineage>
</organism>
<gene>
    <name evidence="1" type="ORF">H9849_02135</name>
</gene>
<proteinExistence type="predicted"/>
<reference evidence="1" key="2">
    <citation type="submission" date="2021-04" db="EMBL/GenBank/DDBJ databases">
        <authorList>
            <person name="Gilroy R."/>
        </authorList>
    </citation>
    <scope>NUCLEOTIDE SEQUENCE</scope>
    <source>
        <strain evidence="1">ChiSxjej3B15-1167</strain>
    </source>
</reference>
<protein>
    <submittedName>
        <fullName evidence="1">Uncharacterized protein</fullName>
    </submittedName>
</protein>
<dbReference type="PANTHER" id="PTHR43649:SF17">
    <property type="entry name" value="ABC TRANSPORTER SOLUTE BINDING PROTEIN-SUGAR TRANSPORT"/>
    <property type="match status" value="1"/>
</dbReference>
<accession>A0A9D2BCW0</accession>
<dbReference type="PANTHER" id="PTHR43649">
    <property type="entry name" value="ARABINOSE-BINDING PROTEIN-RELATED"/>
    <property type="match status" value="1"/>
</dbReference>
<dbReference type="SUPFAM" id="SSF53850">
    <property type="entry name" value="Periplasmic binding protein-like II"/>
    <property type="match status" value="1"/>
</dbReference>